<dbReference type="InterPro" id="IPR013216">
    <property type="entry name" value="Methyltransf_11"/>
</dbReference>
<evidence type="ECO:0000313" key="5">
    <source>
        <dbReference type="EMBL" id="MFD1720774.1"/>
    </source>
</evidence>
<dbReference type="SUPFAM" id="SSF53335">
    <property type="entry name" value="S-adenosyl-L-methionine-dependent methyltransferases"/>
    <property type="match status" value="1"/>
</dbReference>
<dbReference type="PROSITE" id="PS01131">
    <property type="entry name" value="RRNA_A_DIMETH"/>
    <property type="match status" value="1"/>
</dbReference>
<keyword evidence="3 5" id="KW-0808">Transferase</keyword>
<evidence type="ECO:0000313" key="6">
    <source>
        <dbReference type="Proteomes" id="UP001597347"/>
    </source>
</evidence>
<sequence>MTDRRAEALAGRGFGEAAEAYVSGRPDYPADAVAWLVGEARRVVDVGAGTGKLTAGLLAARREVTAVEPDAGMLAALRREVPDAVALRGSAEALPLPDSSAEAVVYGQAWHWVDVERASAEAARVLVPGGVLGLVWNVRDSRVDWVRELGDIMRGSAAEEAIEQDAVRVGAPFGPLERFTQGWSRPMGVEQVVAMAASRSYVIALPVPQREALLERIRTLLADHPDTRGRSRIDLPYRTTAFRTRRP</sequence>
<protein>
    <submittedName>
        <fullName evidence="5">Class I SAM-dependent methyltransferase</fullName>
        <ecNumber evidence="5">2.1.1.-</ecNumber>
    </submittedName>
</protein>
<evidence type="ECO:0000256" key="2">
    <source>
        <dbReference type="ARBA" id="ARBA00022603"/>
    </source>
</evidence>
<dbReference type="Pfam" id="PF08241">
    <property type="entry name" value="Methyltransf_11"/>
    <property type="match status" value="1"/>
</dbReference>
<dbReference type="GO" id="GO:0008168">
    <property type="term" value="F:methyltransferase activity"/>
    <property type="evidence" value="ECO:0007669"/>
    <property type="project" value="UniProtKB-KW"/>
</dbReference>
<dbReference type="Gene3D" id="3.40.50.150">
    <property type="entry name" value="Vaccinia Virus protein VP39"/>
    <property type="match status" value="1"/>
</dbReference>
<dbReference type="GO" id="GO:0032259">
    <property type="term" value="P:methylation"/>
    <property type="evidence" value="ECO:0007669"/>
    <property type="project" value="UniProtKB-KW"/>
</dbReference>
<dbReference type="Proteomes" id="UP001597347">
    <property type="component" value="Unassembled WGS sequence"/>
</dbReference>
<dbReference type="InterPro" id="IPR020596">
    <property type="entry name" value="rRNA_Ade_Mease_Trfase_CS"/>
</dbReference>
<comment type="similarity">
    <text evidence="1">Belongs to the methyltransferase superfamily.</text>
</comment>
<dbReference type="PANTHER" id="PTHR44942">
    <property type="entry name" value="METHYLTRANSF_11 DOMAIN-CONTAINING PROTEIN"/>
    <property type="match status" value="1"/>
</dbReference>
<dbReference type="RefSeq" id="WP_377932408.1">
    <property type="nucleotide sequence ID" value="NZ_JBHUEA010000004.1"/>
</dbReference>
<comment type="caution">
    <text evidence="5">The sequence shown here is derived from an EMBL/GenBank/DDBJ whole genome shotgun (WGS) entry which is preliminary data.</text>
</comment>
<reference evidence="6" key="1">
    <citation type="journal article" date="2019" name="Int. J. Syst. Evol. Microbiol.">
        <title>The Global Catalogue of Microorganisms (GCM) 10K type strain sequencing project: providing services to taxonomists for standard genome sequencing and annotation.</title>
        <authorList>
            <consortium name="The Broad Institute Genomics Platform"/>
            <consortium name="The Broad Institute Genome Sequencing Center for Infectious Disease"/>
            <person name="Wu L."/>
            <person name="Ma J."/>
        </authorList>
    </citation>
    <scope>NUCLEOTIDE SEQUENCE [LARGE SCALE GENOMIC DNA]</scope>
    <source>
        <strain evidence="6">CGMCC 1.12471</strain>
    </source>
</reference>
<keyword evidence="6" id="KW-1185">Reference proteome</keyword>
<evidence type="ECO:0000259" key="4">
    <source>
        <dbReference type="Pfam" id="PF08241"/>
    </source>
</evidence>
<dbReference type="InterPro" id="IPR029063">
    <property type="entry name" value="SAM-dependent_MTases_sf"/>
</dbReference>
<organism evidence="5 6">
    <name type="scientific">Amnibacterium endophyticum</name>
    <dbReference type="NCBI Taxonomy" id="2109337"/>
    <lineage>
        <taxon>Bacteria</taxon>
        <taxon>Bacillati</taxon>
        <taxon>Actinomycetota</taxon>
        <taxon>Actinomycetes</taxon>
        <taxon>Micrococcales</taxon>
        <taxon>Microbacteriaceae</taxon>
        <taxon>Amnibacterium</taxon>
    </lineage>
</organism>
<name>A0ABW4LCV3_9MICO</name>
<evidence type="ECO:0000256" key="1">
    <source>
        <dbReference type="ARBA" id="ARBA00008361"/>
    </source>
</evidence>
<gene>
    <name evidence="5" type="ORF">ACFSBI_04370</name>
</gene>
<dbReference type="CDD" id="cd02440">
    <property type="entry name" value="AdoMet_MTases"/>
    <property type="match status" value="1"/>
</dbReference>
<keyword evidence="2 5" id="KW-0489">Methyltransferase</keyword>
<dbReference type="EC" id="2.1.1.-" evidence="5"/>
<dbReference type="PANTHER" id="PTHR44942:SF4">
    <property type="entry name" value="METHYLTRANSFERASE TYPE 11 DOMAIN-CONTAINING PROTEIN"/>
    <property type="match status" value="1"/>
</dbReference>
<accession>A0ABW4LCV3</accession>
<dbReference type="InterPro" id="IPR051052">
    <property type="entry name" value="Diverse_substrate_MTase"/>
</dbReference>
<dbReference type="EMBL" id="JBHUEA010000004">
    <property type="protein sequence ID" value="MFD1720774.1"/>
    <property type="molecule type" value="Genomic_DNA"/>
</dbReference>
<proteinExistence type="inferred from homology"/>
<feature type="domain" description="Methyltransferase type 11" evidence="4">
    <location>
        <begin position="44"/>
        <end position="132"/>
    </location>
</feature>
<evidence type="ECO:0000256" key="3">
    <source>
        <dbReference type="ARBA" id="ARBA00022679"/>
    </source>
</evidence>